<evidence type="ECO:0000259" key="11">
    <source>
        <dbReference type="Pfam" id="PF12742"/>
    </source>
</evidence>
<proteinExistence type="inferred from homology"/>
<feature type="region of interest" description="Disordered" evidence="8">
    <location>
        <begin position="151"/>
        <end position="180"/>
    </location>
</feature>
<keyword evidence="5" id="KW-0813">Transport</keyword>
<evidence type="ECO:0000256" key="3">
    <source>
        <dbReference type="ARBA" id="ARBA00007051"/>
    </source>
</evidence>
<dbReference type="InterPro" id="IPR012880">
    <property type="entry name" value="Gryzun"/>
</dbReference>
<feature type="compositionally biased region" description="Acidic residues" evidence="8">
    <location>
        <begin position="935"/>
        <end position="947"/>
    </location>
</feature>
<dbReference type="InterPro" id="IPR025876">
    <property type="entry name" value="TRAPPC11_C"/>
</dbReference>
<evidence type="ECO:0000313" key="13">
    <source>
        <dbReference type="Proteomes" id="UP000541558"/>
    </source>
</evidence>
<evidence type="ECO:0000256" key="6">
    <source>
        <dbReference type="ARBA" id="ARBA00022892"/>
    </source>
</evidence>
<dbReference type="GO" id="GO:0016192">
    <property type="term" value="P:vesicle-mediated transport"/>
    <property type="evidence" value="ECO:0007669"/>
    <property type="project" value="UniProtKB-KW"/>
</dbReference>
<evidence type="ECO:0000256" key="2">
    <source>
        <dbReference type="ARBA" id="ARBA00004222"/>
    </source>
</evidence>
<feature type="region of interest" description="Disordered" evidence="8">
    <location>
        <begin position="929"/>
        <end position="950"/>
    </location>
</feature>
<name>A0A8H5F7P8_9AGAR</name>
<comment type="subcellular location">
    <subcellularLocation>
        <location evidence="2">Golgi apparatus</location>
        <location evidence="2">cis-Golgi network</location>
    </subcellularLocation>
</comment>
<evidence type="ECO:0000259" key="9">
    <source>
        <dbReference type="Pfam" id="PF07919"/>
    </source>
</evidence>
<keyword evidence="13" id="KW-1185">Reference proteome</keyword>
<dbReference type="Pfam" id="PF11817">
    <property type="entry name" value="Foie-gras_1"/>
    <property type="match status" value="2"/>
</dbReference>
<dbReference type="Proteomes" id="UP000541558">
    <property type="component" value="Unassembled WGS sequence"/>
</dbReference>
<evidence type="ECO:0000313" key="12">
    <source>
        <dbReference type="EMBL" id="KAF5326622.1"/>
    </source>
</evidence>
<evidence type="ECO:0000256" key="5">
    <source>
        <dbReference type="ARBA" id="ARBA00022448"/>
    </source>
</evidence>
<reference evidence="12 13" key="1">
    <citation type="journal article" date="2020" name="ISME J.">
        <title>Uncovering the hidden diversity of litter-decomposition mechanisms in mushroom-forming fungi.</title>
        <authorList>
            <person name="Floudas D."/>
            <person name="Bentzer J."/>
            <person name="Ahren D."/>
            <person name="Johansson T."/>
            <person name="Persson P."/>
            <person name="Tunlid A."/>
        </authorList>
    </citation>
    <scope>NUCLEOTIDE SEQUENCE [LARGE SCALE GENOMIC DNA]</scope>
    <source>
        <strain evidence="12 13">CBS 175.51</strain>
    </source>
</reference>
<comment type="similarity">
    <text evidence="3">Belongs to the TRAPPC11 family.</text>
</comment>
<dbReference type="EMBL" id="JAACJK010000163">
    <property type="protein sequence ID" value="KAF5326622.1"/>
    <property type="molecule type" value="Genomic_DNA"/>
</dbReference>
<feature type="domain" description="Trafficking protein particle complex subunit 11" evidence="10">
    <location>
        <begin position="344"/>
        <end position="493"/>
    </location>
</feature>
<feature type="compositionally biased region" description="Low complexity" evidence="8">
    <location>
        <begin position="98"/>
        <end position="108"/>
    </location>
</feature>
<evidence type="ECO:0000256" key="7">
    <source>
        <dbReference type="ARBA" id="ARBA00023034"/>
    </source>
</evidence>
<dbReference type="GO" id="GO:0005794">
    <property type="term" value="C:Golgi apparatus"/>
    <property type="evidence" value="ECO:0007669"/>
    <property type="project" value="UniProtKB-SubCell"/>
</dbReference>
<comment type="caution">
    <text evidence="12">The sequence shown here is derived from an EMBL/GenBank/DDBJ whole genome shotgun (WGS) entry which is preliminary data.</text>
</comment>
<dbReference type="OrthoDB" id="6278596at2759"/>
<evidence type="ECO:0000256" key="4">
    <source>
        <dbReference type="ARBA" id="ARBA00021520"/>
    </source>
</evidence>
<organism evidence="12 13">
    <name type="scientific">Ephemerocybe angulata</name>
    <dbReference type="NCBI Taxonomy" id="980116"/>
    <lineage>
        <taxon>Eukaryota</taxon>
        <taxon>Fungi</taxon>
        <taxon>Dikarya</taxon>
        <taxon>Basidiomycota</taxon>
        <taxon>Agaricomycotina</taxon>
        <taxon>Agaricomycetes</taxon>
        <taxon>Agaricomycetidae</taxon>
        <taxon>Agaricales</taxon>
        <taxon>Agaricineae</taxon>
        <taxon>Psathyrellaceae</taxon>
        <taxon>Ephemerocybe</taxon>
    </lineage>
</organism>
<keyword evidence="7" id="KW-0333">Golgi apparatus</keyword>
<evidence type="ECO:0000259" key="10">
    <source>
        <dbReference type="Pfam" id="PF11817"/>
    </source>
</evidence>
<feature type="domain" description="Gryzun putative trafficking through Golgi" evidence="9">
    <location>
        <begin position="655"/>
        <end position="872"/>
    </location>
</feature>
<dbReference type="PANTHER" id="PTHR14374">
    <property type="entry name" value="FOIE GRAS"/>
    <property type="match status" value="1"/>
</dbReference>
<dbReference type="Pfam" id="PF07919">
    <property type="entry name" value="Gryzun"/>
    <property type="match status" value="1"/>
</dbReference>
<comment type="function">
    <text evidence="1">Involved in endoplasmic reticulum to Golgi apparatus trafficking at a very early stage.</text>
</comment>
<sequence length="1293" mass="143643">MNSYPPELLAQLAPVMFVAGLEGPPKAPQESETGAAQAQLDPFQILSIRLREALVSQRKVAVWQPDKSKTFQVVLVDKEVRFPPRKLVPPDDPQYTNSHSPLSPLTPSSPLYPDGLIAPIWIRKHTTLIPSVFVMFMRIFEYPPHVLRSPLEGHDSDKDRLEEERKRDSELASDIAQRKKGTNERGVKLTVVLMASRRLLDDPALDSRLTYIRRQSGLDSRAALFVLSPVSTAELHDFVRSLQQALYEPALEYYTVHSKRVRRKRNRHSQATASYPNPAVQLANPNISRPLRPEGWTVRYEYKMACFAEFRGEDEVALKHYQDAYATLTIMFGSTAILPPRTKRWAEAKVLADCINIKIVKLYLYNNEHALALSHHNTHIRQFGDFSRGWGIGEETYEFWSWIARQYRVLAEMIDQGTRSGLVIPVHQPTASSTGAAPAPRPAGLPDLDFARTLGINPSHALQHSGFYYYMAAKCTDMRRARFQAALEAENNNNPIALSPGFQNEKKVDHLSLLYTKAYELFKKYAATPALANQTTSRLTLWIATRIAETHYEAGKFDVAVRFFERIAKTYRKEGWHALLKPLLSTWYSCAQRMGDVELSIKLLIEMMGQEDLAESEEPNGLEEDLLALFQSTVPSSTEAALTFDLAGARPIFETDAVFWKAEVNVEEPAAFQLPITAPTRTVISSVPFSSLEIHISHISNPVIVRHSAEAQEESTPSTSVSRVDLGIINLEDGLQLEIAANLRWKPGSVVLFTGALVSRKPVTLSIKKVIFNIEQNSWKVQVPVEPRPPVLGSTSEPRWLRSQDPPRFIAVKRPDHATTVVKPRPHLFNVSVIHHEPGFLDEDYPIVIEVVNHDDRDLEVMADVLLQPTDIDYAINTISVNGETSTGLIKDIPFGVLAPGVHASKTLHLASGGSGGDRLLDISISANTPQSEETSGESSDEDEDEPASPVQIDKTVYQETLTVPTIAPFAVDSAVMYARTRGEWQGLASLDTFAEDYFDERKGTEALVNIKLDCTGPWGVYIENITLDATVCYTSLPPAIIIDLEGKSAPEIRIMDSSVDLPDGNLFPAEYLAGDELNLSCRVNIGVRDDGKSEEYLFPSPGRYTVSWRRILRDGSHGSLSKTTVSLPALNPPGDTLVALFDIPPTATLHVPVSMTVTIRNYHPTRSANVTVQMEPEVTDGFIVAGLRSGRVPVLLPGGEERLEWTLIPLECGYQSIPRIRILDRRKAIPGVPATTEEVPVDGSTGEPVKLIDLRRDERRLIQADGQGEEGEATIRLLESGSNFGGVLVVPS</sequence>
<feature type="domain" description="Trafficking protein particle complex subunit 11" evidence="10">
    <location>
        <begin position="505"/>
        <end position="609"/>
    </location>
</feature>
<dbReference type="InterPro" id="IPR021773">
    <property type="entry name" value="TPC11"/>
</dbReference>
<dbReference type="PANTHER" id="PTHR14374:SF0">
    <property type="entry name" value="TRAFFICKING PROTEIN PARTICLE COMPLEX SUBUNIT 11"/>
    <property type="match status" value="1"/>
</dbReference>
<evidence type="ECO:0000256" key="1">
    <source>
        <dbReference type="ARBA" id="ARBA00001995"/>
    </source>
</evidence>
<dbReference type="Pfam" id="PF12742">
    <property type="entry name" value="Gryzun-like"/>
    <property type="match status" value="1"/>
</dbReference>
<feature type="domain" description="Trafficking protein particle complex subunit 11 C-terminal" evidence="11">
    <location>
        <begin position="1178"/>
        <end position="1223"/>
    </location>
</feature>
<feature type="region of interest" description="Disordered" evidence="8">
    <location>
        <begin position="85"/>
        <end position="108"/>
    </location>
</feature>
<evidence type="ECO:0000256" key="8">
    <source>
        <dbReference type="SAM" id="MobiDB-lite"/>
    </source>
</evidence>
<gene>
    <name evidence="12" type="ORF">D9611_000272</name>
</gene>
<protein>
    <recommendedName>
        <fullName evidence="4">Trafficking protein particle complex subunit 11</fullName>
    </recommendedName>
</protein>
<feature type="compositionally biased region" description="Basic and acidic residues" evidence="8">
    <location>
        <begin position="151"/>
        <end position="170"/>
    </location>
</feature>
<keyword evidence="6" id="KW-0931">ER-Golgi transport</keyword>
<accession>A0A8H5F7P8</accession>